<dbReference type="NCBIfam" id="TIGR00486">
    <property type="entry name" value="YbgI_SA1388"/>
    <property type="match status" value="1"/>
</dbReference>
<dbReference type="PANTHER" id="PTHR13799">
    <property type="entry name" value="NGG1 INTERACTING FACTOR 3"/>
    <property type="match status" value="1"/>
</dbReference>
<evidence type="ECO:0000256" key="2">
    <source>
        <dbReference type="ARBA" id="ARBA00022112"/>
    </source>
</evidence>
<comment type="similarity">
    <text evidence="1">Belongs to the GTP cyclohydrolase I type 2/NIF3 family.</text>
</comment>
<protein>
    <recommendedName>
        <fullName evidence="2">GTP cyclohydrolase 1 type 2 homolog</fullName>
    </recommendedName>
</protein>
<dbReference type="KEGG" id="crw:CROST_018640"/>
<dbReference type="Proteomes" id="UP000190951">
    <property type="component" value="Chromosome"/>
</dbReference>
<feature type="binding site" evidence="4">
    <location>
        <position position="231"/>
    </location>
    <ligand>
        <name>a divalent metal cation</name>
        <dbReference type="ChEBI" id="CHEBI:60240"/>
        <label>1</label>
    </ligand>
</feature>
<evidence type="ECO:0000256" key="1">
    <source>
        <dbReference type="ARBA" id="ARBA00006964"/>
    </source>
</evidence>
<accession>A0A1S8LAB9</accession>
<proteinExistence type="inferred from homology"/>
<dbReference type="SUPFAM" id="SSF102705">
    <property type="entry name" value="NIF3 (NGG1p interacting factor 3)-like"/>
    <property type="match status" value="1"/>
</dbReference>
<dbReference type="PANTHER" id="PTHR13799:SF14">
    <property type="entry name" value="GTP CYCLOHYDROLASE 1 TYPE 2 HOMOLOG"/>
    <property type="match status" value="1"/>
</dbReference>
<reference evidence="5 6" key="1">
    <citation type="submission" date="2022-04" db="EMBL/GenBank/DDBJ databases">
        <title>Genome sequence of C. roseum typestrain.</title>
        <authorList>
            <person name="Poehlein A."/>
            <person name="Schoch T."/>
            <person name="Duerre P."/>
            <person name="Daniel R."/>
        </authorList>
    </citation>
    <scope>NUCLEOTIDE SEQUENCE [LARGE SCALE GENOMIC DNA]</scope>
    <source>
        <strain evidence="5 6">DSM 7320</strain>
    </source>
</reference>
<feature type="binding site" evidence="4">
    <location>
        <position position="105"/>
    </location>
    <ligand>
        <name>a divalent metal cation</name>
        <dbReference type="ChEBI" id="CHEBI:60240"/>
        <label>1</label>
    </ligand>
</feature>
<name>A0A1S8LAB9_9CLOT</name>
<dbReference type="FunFam" id="3.40.1390.30:FF:000001">
    <property type="entry name" value="GTP cyclohydrolase 1 type 2"/>
    <property type="match status" value="1"/>
</dbReference>
<sequence length="268" mass="29796">MSLKVKDLCNIIEDFAPISLKEDYDNVGLMLGDREDTVEGILTALDCTIKVIDEAIEKKCNMIITHHPILFKKPSSITNDTLLGKKIIKLIKNNINVYSAHTNLDSVKNGINDAIVSILGFDNSSILAKNFRAVKEAGIGRVVELEEGIQLKELCHRVKENLKVQNLRYCGNDDKKIQKIAIINGSGQDFFEEARKKGADCIITGDTSYHYVSDYNEMGMAVIDAGHFGTEWPSVIVMTKMLKDSLNSKGIDTSISVSQNNIDPYKIK</sequence>
<evidence type="ECO:0000256" key="3">
    <source>
        <dbReference type="ARBA" id="ARBA00022723"/>
    </source>
</evidence>
<dbReference type="STRING" id="84029.CROST_14420"/>
<dbReference type="EMBL" id="CP096983">
    <property type="protein sequence ID" value="URZ11147.1"/>
    <property type="molecule type" value="Genomic_DNA"/>
</dbReference>
<dbReference type="InterPro" id="IPR002678">
    <property type="entry name" value="DUF34/NIF3"/>
</dbReference>
<organism evidence="5 6">
    <name type="scientific">Clostridium felsineum</name>
    <dbReference type="NCBI Taxonomy" id="36839"/>
    <lineage>
        <taxon>Bacteria</taxon>
        <taxon>Bacillati</taxon>
        <taxon>Bacillota</taxon>
        <taxon>Clostridia</taxon>
        <taxon>Eubacteriales</taxon>
        <taxon>Clostridiaceae</taxon>
        <taxon>Clostridium</taxon>
    </lineage>
</organism>
<dbReference type="AlphaFoldDB" id="A0A1S8LAB9"/>
<keyword evidence="6" id="KW-1185">Reference proteome</keyword>
<evidence type="ECO:0000313" key="6">
    <source>
        <dbReference type="Proteomes" id="UP000190951"/>
    </source>
</evidence>
<evidence type="ECO:0000313" key="5">
    <source>
        <dbReference type="EMBL" id="URZ11147.1"/>
    </source>
</evidence>
<feature type="binding site" evidence="4">
    <location>
        <position position="227"/>
    </location>
    <ligand>
        <name>a divalent metal cation</name>
        <dbReference type="ChEBI" id="CHEBI:60240"/>
        <label>1</label>
    </ligand>
</feature>
<feature type="binding site" evidence="4">
    <location>
        <position position="67"/>
    </location>
    <ligand>
        <name>a divalent metal cation</name>
        <dbReference type="ChEBI" id="CHEBI:60240"/>
        <label>1</label>
    </ligand>
</feature>
<dbReference type="Gene3D" id="3.40.1390.30">
    <property type="entry name" value="NIF3 (NGG1p interacting factor 3)-like"/>
    <property type="match status" value="2"/>
</dbReference>
<gene>
    <name evidence="5" type="ORF">CROST_018640</name>
</gene>
<dbReference type="Pfam" id="PF01784">
    <property type="entry name" value="DUF34_NIF3"/>
    <property type="match status" value="1"/>
</dbReference>
<evidence type="ECO:0000256" key="4">
    <source>
        <dbReference type="PIRSR" id="PIRSR602678-1"/>
    </source>
</evidence>
<dbReference type="GO" id="GO:0005737">
    <property type="term" value="C:cytoplasm"/>
    <property type="evidence" value="ECO:0007669"/>
    <property type="project" value="TreeGrafter"/>
</dbReference>
<dbReference type="RefSeq" id="WP_077833410.1">
    <property type="nucleotide sequence ID" value="NZ_CP096983.1"/>
</dbReference>
<dbReference type="GO" id="GO:0046872">
    <property type="term" value="F:metal ion binding"/>
    <property type="evidence" value="ECO:0007669"/>
    <property type="project" value="UniProtKB-KW"/>
</dbReference>
<dbReference type="InterPro" id="IPR036069">
    <property type="entry name" value="DUF34/NIF3_sf"/>
</dbReference>
<keyword evidence="3 4" id="KW-0479">Metal-binding</keyword>
<feature type="binding site" evidence="4">
    <location>
        <position position="66"/>
    </location>
    <ligand>
        <name>a divalent metal cation</name>
        <dbReference type="ChEBI" id="CHEBI:60240"/>
        <label>1</label>
    </ligand>
</feature>